<comment type="cofactor">
    <cofactor evidence="2">
        <name>Mg(2+)</name>
        <dbReference type="ChEBI" id="CHEBI:18420"/>
    </cofactor>
</comment>
<dbReference type="EC" id="5.6.2.2" evidence="4"/>
<dbReference type="PANTHER" id="PTHR45866:SF1">
    <property type="entry name" value="DNA GYRASE SUBUNIT B, MITOCHONDRIAL"/>
    <property type="match status" value="1"/>
</dbReference>
<dbReference type="InterPro" id="IPR018522">
    <property type="entry name" value="TopoIIA_CS"/>
</dbReference>
<evidence type="ECO:0000313" key="13">
    <source>
        <dbReference type="EMBL" id="OWK38606.1"/>
    </source>
</evidence>
<evidence type="ECO:0000256" key="6">
    <source>
        <dbReference type="ARBA" id="ARBA00022741"/>
    </source>
</evidence>
<sequence>MQTMSTAAPVQGKYTTADAIQVLEGLEPVRLRPAMYIGGVDTKGLHHLAWEIIDNSVDEYLNGHADAITVTLHKSADALTVQDNGRGIPVDIHPKHKKTGLELVLTVLHAGGKFGNGESGYFHSGGLHGVGASVVNALSRKLVATVRRDGYEWQQTYAKGIPATKLEKVGPFRGHGTSIYFEPDPTIFKVKHFDADVLKARLEDVSYIHSGLTITFKNEVNGETIELSHPGGIPEFLGVLVKKTEKTPITEAVFTAKRDTGDKMEIALQWTESTDEAIRSYVNGIRTPSGGTHENGLKSAVRKAVNGYIETHDIKIKGLKITPDDIREGIVAVLSVFVEHPEFEGQTKQRLNNTDVEAKVDNFVRAALETWMNNNKTAADDIVGRIILAAKAREASRAAKEEVKRKSPTNRRLSLPGKLADCKARDRDDTELFIVEGDSAGGSAKQGRNNATQAVLPLRGKILNGEDLPTLKCLKNQELADLVNAIGTGAGDQGKFHYEGLRYGKIILLMDADADGHHITTLLLDFFFRHLPELINKGHVYIAQPPLYRIDVGKETFWAKDDADKERILSGLRANAKPDITRFKGLGEMPFKTLAQTTLDPRSRTILKVEVTEKVDAHNAFQEMLGKDPEPRYNFIMKKADQAASDELDV</sequence>
<keyword evidence="8" id="KW-0460">Magnesium</keyword>
<evidence type="ECO:0000256" key="2">
    <source>
        <dbReference type="ARBA" id="ARBA00001946"/>
    </source>
</evidence>
<dbReference type="Proteomes" id="UP000214646">
    <property type="component" value="Unassembled WGS sequence"/>
</dbReference>
<dbReference type="PRINTS" id="PR00418">
    <property type="entry name" value="TPI2FAMILY"/>
</dbReference>
<accession>A0A225DMD0</accession>
<dbReference type="InterPro" id="IPR002288">
    <property type="entry name" value="DNA_gyrase_B_C"/>
</dbReference>
<keyword evidence="5" id="KW-0479">Metal-binding</keyword>
<protein>
    <recommendedName>
        <fullName evidence="4">DNA topoisomerase (ATP-hydrolyzing)</fullName>
        <ecNumber evidence="4">5.6.2.2</ecNumber>
    </recommendedName>
</protein>
<evidence type="ECO:0000259" key="12">
    <source>
        <dbReference type="PROSITE" id="PS50880"/>
    </source>
</evidence>
<dbReference type="InterPro" id="IPR020568">
    <property type="entry name" value="Ribosomal_Su5_D2-typ_SF"/>
</dbReference>
<comment type="similarity">
    <text evidence="3">Belongs to the type II topoisomerase GyrB family.</text>
</comment>
<dbReference type="SUPFAM" id="SSF55874">
    <property type="entry name" value="ATPase domain of HSP90 chaperone/DNA topoisomerase II/histidine kinase"/>
    <property type="match status" value="1"/>
</dbReference>
<name>A0A225DMD0_9BACT</name>
<dbReference type="PRINTS" id="PR01159">
    <property type="entry name" value="DNAGYRASEB"/>
</dbReference>
<dbReference type="InterPro" id="IPR036890">
    <property type="entry name" value="HATPase_C_sf"/>
</dbReference>
<dbReference type="Gene3D" id="3.40.50.670">
    <property type="match status" value="1"/>
</dbReference>
<dbReference type="GO" id="GO:0003677">
    <property type="term" value="F:DNA binding"/>
    <property type="evidence" value="ECO:0007669"/>
    <property type="project" value="UniProtKB-KW"/>
</dbReference>
<evidence type="ECO:0000256" key="10">
    <source>
        <dbReference type="ARBA" id="ARBA00023125"/>
    </source>
</evidence>
<keyword evidence="11 13" id="KW-0413">Isomerase</keyword>
<dbReference type="InterPro" id="IPR006171">
    <property type="entry name" value="TOPRIM_dom"/>
</dbReference>
<comment type="catalytic activity">
    <reaction evidence="1">
        <text>ATP-dependent breakage, passage and rejoining of double-stranded DNA.</text>
        <dbReference type="EC" id="5.6.2.2"/>
    </reaction>
</comment>
<dbReference type="NCBIfam" id="NF004189">
    <property type="entry name" value="PRK05644.1"/>
    <property type="match status" value="1"/>
</dbReference>
<dbReference type="GO" id="GO:0003918">
    <property type="term" value="F:DNA topoisomerase type II (double strand cut, ATP-hydrolyzing) activity"/>
    <property type="evidence" value="ECO:0007669"/>
    <property type="project" value="UniProtKB-EC"/>
</dbReference>
<evidence type="ECO:0000256" key="5">
    <source>
        <dbReference type="ARBA" id="ARBA00022723"/>
    </source>
</evidence>
<dbReference type="SUPFAM" id="SSF56719">
    <property type="entry name" value="Type II DNA topoisomerase"/>
    <property type="match status" value="1"/>
</dbReference>
<evidence type="ECO:0000256" key="3">
    <source>
        <dbReference type="ARBA" id="ARBA00010708"/>
    </source>
</evidence>
<evidence type="ECO:0000256" key="4">
    <source>
        <dbReference type="ARBA" id="ARBA00012895"/>
    </source>
</evidence>
<dbReference type="Pfam" id="PF00204">
    <property type="entry name" value="DNA_gyraseB"/>
    <property type="match status" value="1"/>
</dbReference>
<dbReference type="GO" id="GO:0005524">
    <property type="term" value="F:ATP binding"/>
    <property type="evidence" value="ECO:0007669"/>
    <property type="project" value="UniProtKB-KW"/>
</dbReference>
<keyword evidence="6" id="KW-0547">Nucleotide-binding</keyword>
<dbReference type="Gene3D" id="3.30.565.10">
    <property type="entry name" value="Histidine kinase-like ATPase, C-terminal domain"/>
    <property type="match status" value="1"/>
</dbReference>
<dbReference type="InterPro" id="IPR014721">
    <property type="entry name" value="Ribsml_uS5_D2-typ_fold_subgr"/>
</dbReference>
<dbReference type="SUPFAM" id="SSF54211">
    <property type="entry name" value="Ribosomal protein S5 domain 2-like"/>
    <property type="match status" value="1"/>
</dbReference>
<reference evidence="14" key="1">
    <citation type="submission" date="2017-06" db="EMBL/GenBank/DDBJ databases">
        <title>Genome analysis of Fimbriiglobus ruber SP5, the first member of the order Planctomycetales with confirmed chitinolytic capability.</title>
        <authorList>
            <person name="Ravin N.V."/>
            <person name="Rakitin A.L."/>
            <person name="Ivanova A.A."/>
            <person name="Beletsky A.V."/>
            <person name="Kulichevskaya I.S."/>
            <person name="Mardanov A.V."/>
            <person name="Dedysh S.N."/>
        </authorList>
    </citation>
    <scope>NUCLEOTIDE SEQUENCE [LARGE SCALE GENOMIC DNA]</scope>
    <source>
        <strain evidence="14">SP5</strain>
    </source>
</reference>
<dbReference type="InterPro" id="IPR000565">
    <property type="entry name" value="Topo_IIA_B"/>
</dbReference>
<dbReference type="AlphaFoldDB" id="A0A225DMD0"/>
<dbReference type="CDD" id="cd00822">
    <property type="entry name" value="TopoII_Trans_DNA_gyrase"/>
    <property type="match status" value="1"/>
</dbReference>
<dbReference type="SMART" id="SM00387">
    <property type="entry name" value="HATPase_c"/>
    <property type="match status" value="1"/>
</dbReference>
<dbReference type="InterPro" id="IPR013506">
    <property type="entry name" value="Topo_IIA_bsu_dom2"/>
</dbReference>
<dbReference type="PROSITE" id="PS50880">
    <property type="entry name" value="TOPRIM"/>
    <property type="match status" value="1"/>
</dbReference>
<dbReference type="PANTHER" id="PTHR45866">
    <property type="entry name" value="DNA GYRASE/TOPOISOMERASE SUBUNIT B"/>
    <property type="match status" value="1"/>
</dbReference>
<dbReference type="InterPro" id="IPR013760">
    <property type="entry name" value="Topo_IIA-like_dom_sf"/>
</dbReference>
<evidence type="ECO:0000256" key="9">
    <source>
        <dbReference type="ARBA" id="ARBA00023029"/>
    </source>
</evidence>
<dbReference type="GO" id="GO:0006265">
    <property type="term" value="P:DNA topological change"/>
    <property type="evidence" value="ECO:0007669"/>
    <property type="project" value="InterPro"/>
</dbReference>
<keyword evidence="14" id="KW-1185">Reference proteome</keyword>
<dbReference type="Pfam" id="PF02518">
    <property type="entry name" value="HATPase_c"/>
    <property type="match status" value="1"/>
</dbReference>
<dbReference type="InterPro" id="IPR003594">
    <property type="entry name" value="HATPase_dom"/>
</dbReference>
<dbReference type="EMBL" id="NIDE01000014">
    <property type="protein sequence ID" value="OWK38606.1"/>
    <property type="molecule type" value="Genomic_DNA"/>
</dbReference>
<evidence type="ECO:0000256" key="1">
    <source>
        <dbReference type="ARBA" id="ARBA00000185"/>
    </source>
</evidence>
<dbReference type="Gene3D" id="3.30.230.10">
    <property type="match status" value="1"/>
</dbReference>
<dbReference type="InterPro" id="IPR001241">
    <property type="entry name" value="Topo_IIA"/>
</dbReference>
<proteinExistence type="inferred from homology"/>
<organism evidence="13 14">
    <name type="scientific">Fimbriiglobus ruber</name>
    <dbReference type="NCBI Taxonomy" id="1908690"/>
    <lineage>
        <taxon>Bacteria</taxon>
        <taxon>Pseudomonadati</taxon>
        <taxon>Planctomycetota</taxon>
        <taxon>Planctomycetia</taxon>
        <taxon>Gemmatales</taxon>
        <taxon>Gemmataceae</taxon>
        <taxon>Fimbriiglobus</taxon>
    </lineage>
</organism>
<evidence type="ECO:0000313" key="14">
    <source>
        <dbReference type="Proteomes" id="UP000214646"/>
    </source>
</evidence>
<gene>
    <name evidence="13" type="ORF">FRUB_07726</name>
</gene>
<evidence type="ECO:0000256" key="8">
    <source>
        <dbReference type="ARBA" id="ARBA00022842"/>
    </source>
</evidence>
<keyword evidence="10" id="KW-0238">DNA-binding</keyword>
<evidence type="ECO:0000256" key="11">
    <source>
        <dbReference type="ARBA" id="ARBA00023235"/>
    </source>
</evidence>
<dbReference type="PROSITE" id="PS00177">
    <property type="entry name" value="TOPOISOMERASE_II"/>
    <property type="match status" value="1"/>
</dbReference>
<comment type="caution">
    <text evidence="13">The sequence shown here is derived from an EMBL/GenBank/DDBJ whole genome shotgun (WGS) entry which is preliminary data.</text>
</comment>
<feature type="domain" description="Toprim" evidence="12">
    <location>
        <begin position="430"/>
        <end position="546"/>
    </location>
</feature>
<keyword evidence="7" id="KW-0067">ATP-binding</keyword>
<dbReference type="Pfam" id="PF01751">
    <property type="entry name" value="Toprim"/>
    <property type="match status" value="1"/>
</dbReference>
<dbReference type="InterPro" id="IPR013759">
    <property type="entry name" value="Topo_IIA_B_C"/>
</dbReference>
<dbReference type="Pfam" id="PF00986">
    <property type="entry name" value="DNA_gyraseB_C"/>
    <property type="match status" value="1"/>
</dbReference>
<dbReference type="SMART" id="SM00433">
    <property type="entry name" value="TOP2c"/>
    <property type="match status" value="1"/>
</dbReference>
<evidence type="ECO:0000256" key="7">
    <source>
        <dbReference type="ARBA" id="ARBA00022840"/>
    </source>
</evidence>
<dbReference type="GO" id="GO:0046872">
    <property type="term" value="F:metal ion binding"/>
    <property type="evidence" value="ECO:0007669"/>
    <property type="project" value="UniProtKB-KW"/>
</dbReference>
<dbReference type="CDD" id="cd16928">
    <property type="entry name" value="HATPase_GyrB-like"/>
    <property type="match status" value="1"/>
</dbReference>
<keyword evidence="9" id="KW-0799">Topoisomerase</keyword>